<dbReference type="EMBL" id="JAQOWY010000425">
    <property type="protein sequence ID" value="KAK1842250.1"/>
    <property type="molecule type" value="Genomic_DNA"/>
</dbReference>
<gene>
    <name evidence="2" type="ORF">CCHR01_15128</name>
</gene>
<accession>A0AAD9EB94</accession>
<evidence type="ECO:0000313" key="2">
    <source>
        <dbReference type="EMBL" id="KAK1842250.1"/>
    </source>
</evidence>
<dbReference type="Proteomes" id="UP001243330">
    <property type="component" value="Unassembled WGS sequence"/>
</dbReference>
<sequence>MPYRDQATSSNQSETMPVVRDVSNRQCVWCLQSSSSKAMARRRRWHSLARNGSMAIKNSQQTPPSPSLLRGADGTRPDRQEQGDMSAIGRGGNRRRPFYSFLGAVAAGHRQKQNEALVAHLLIRGHSRLSALPDFTSLTGLVLVNLVSGFFPPIPTRPELPLPASHLAPFRPLYFASPSFARAPVLLAASVSSLCRSRCLSVPFPG</sequence>
<comment type="caution">
    <text evidence="2">The sequence shown here is derived from an EMBL/GenBank/DDBJ whole genome shotgun (WGS) entry which is preliminary data.</text>
</comment>
<keyword evidence="3" id="KW-1185">Reference proteome</keyword>
<name>A0AAD9EB94_9PEZI</name>
<evidence type="ECO:0000256" key="1">
    <source>
        <dbReference type="SAM" id="MobiDB-lite"/>
    </source>
</evidence>
<protein>
    <submittedName>
        <fullName evidence="2">Uncharacterized protein</fullName>
    </submittedName>
</protein>
<evidence type="ECO:0000313" key="3">
    <source>
        <dbReference type="Proteomes" id="UP001243330"/>
    </source>
</evidence>
<proteinExistence type="predicted"/>
<organism evidence="2 3">
    <name type="scientific">Colletotrichum chrysophilum</name>
    <dbReference type="NCBI Taxonomy" id="1836956"/>
    <lineage>
        <taxon>Eukaryota</taxon>
        <taxon>Fungi</taxon>
        <taxon>Dikarya</taxon>
        <taxon>Ascomycota</taxon>
        <taxon>Pezizomycotina</taxon>
        <taxon>Sordariomycetes</taxon>
        <taxon>Hypocreomycetidae</taxon>
        <taxon>Glomerellales</taxon>
        <taxon>Glomerellaceae</taxon>
        <taxon>Colletotrichum</taxon>
        <taxon>Colletotrichum gloeosporioides species complex</taxon>
    </lineage>
</organism>
<dbReference type="AlphaFoldDB" id="A0AAD9EB94"/>
<feature type="region of interest" description="Disordered" evidence="1">
    <location>
        <begin position="49"/>
        <end position="92"/>
    </location>
</feature>
<reference evidence="2" key="1">
    <citation type="submission" date="2023-01" db="EMBL/GenBank/DDBJ databases">
        <title>Colletotrichum chrysophilum M932 genome sequence.</title>
        <authorList>
            <person name="Baroncelli R."/>
        </authorList>
    </citation>
    <scope>NUCLEOTIDE SEQUENCE</scope>
    <source>
        <strain evidence="2">M932</strain>
    </source>
</reference>
<feature type="compositionally biased region" description="Basic and acidic residues" evidence="1">
    <location>
        <begin position="73"/>
        <end position="82"/>
    </location>
</feature>